<dbReference type="PROSITE" id="PS51767">
    <property type="entry name" value="PEPTIDASE_A1"/>
    <property type="match status" value="1"/>
</dbReference>
<dbReference type="FunFam" id="2.40.70.10:FF:000029">
    <property type="entry name" value="Aspartyl protease family protein"/>
    <property type="match status" value="1"/>
</dbReference>
<dbReference type="FunFam" id="2.40.70.10:FF:000016">
    <property type="entry name" value="Probable aspartic protease At2g35615"/>
    <property type="match status" value="1"/>
</dbReference>
<dbReference type="SUPFAM" id="SSF50630">
    <property type="entry name" value="Acid proteases"/>
    <property type="match status" value="1"/>
</dbReference>
<sequence length="446" mass="48797">MAPPPYPLPSLPFLLLILTVLGLPRSSSTLMPGFRRQQLETGFQVGLRHIDAGRNFTKLQLIQRGINRGRQRLQRMSGMATTAERNDFQPPVHVGDGEFVVNLMIGTPPVPFPAIMDTGSDLIWTQCNPCKLCFQQSTPVFNPKRSSTFSNISCSSKLCKGVKPSKCDKSCEYRYTYGDESSTEGFMAMDTITFGESPKRVSIPRIGFGCGVNNRATGMDQTAGLLGLGRGVLSLVSQLGTQKFSYCLTSIHENKTSSLLFGSLAYSNFNPGKIPRTPLIQNPFLPSYYYLSLKGITVGYTLLPIPEFAFQLGKDGSGGMILDSGTTITYLQEDAFDVLKNAFISQTELQVANSSTTGLDLCFHLPVKNAAEVKVPKLIFHFKGLDLALPVENYMVSDPEMGLICLAIDATGSLSIFGNIQQQNMLVLHDLKKSTLSLVPTQCDKV</sequence>
<dbReference type="GO" id="GO:0004190">
    <property type="term" value="F:aspartic-type endopeptidase activity"/>
    <property type="evidence" value="ECO:0007669"/>
    <property type="project" value="UniProtKB-KW"/>
</dbReference>
<organism evidence="10 11">
    <name type="scientific">Vitis vinifera</name>
    <name type="common">Grape</name>
    <dbReference type="NCBI Taxonomy" id="29760"/>
    <lineage>
        <taxon>Eukaryota</taxon>
        <taxon>Viridiplantae</taxon>
        <taxon>Streptophyta</taxon>
        <taxon>Embryophyta</taxon>
        <taxon>Tracheophyta</taxon>
        <taxon>Spermatophyta</taxon>
        <taxon>Magnoliopsida</taxon>
        <taxon>eudicotyledons</taxon>
        <taxon>Gunneridae</taxon>
        <taxon>Pentapetalae</taxon>
        <taxon>rosids</taxon>
        <taxon>Vitales</taxon>
        <taxon>Vitaceae</taxon>
        <taxon>Viteae</taxon>
        <taxon>Vitis</taxon>
    </lineage>
</organism>
<dbReference type="InterPro" id="IPR032861">
    <property type="entry name" value="TAXi_N"/>
</dbReference>
<dbReference type="AlphaFoldDB" id="A0A438KMS9"/>
<feature type="active site" evidence="7">
    <location>
        <position position="323"/>
    </location>
</feature>
<dbReference type="PANTHER" id="PTHR47967">
    <property type="entry name" value="OS07G0603500 PROTEIN-RELATED"/>
    <property type="match status" value="1"/>
</dbReference>
<dbReference type="Pfam" id="PF14541">
    <property type="entry name" value="TAXi_C"/>
    <property type="match status" value="1"/>
</dbReference>
<feature type="signal peptide" evidence="8">
    <location>
        <begin position="1"/>
        <end position="29"/>
    </location>
</feature>
<keyword evidence="5" id="KW-0378">Hydrolase</keyword>
<evidence type="ECO:0000256" key="2">
    <source>
        <dbReference type="ARBA" id="ARBA00022670"/>
    </source>
</evidence>
<dbReference type="EMBL" id="QGNW01000003">
    <property type="protein sequence ID" value="RVX22508.1"/>
    <property type="molecule type" value="Genomic_DNA"/>
</dbReference>
<evidence type="ECO:0000256" key="7">
    <source>
        <dbReference type="PIRSR" id="PIRSR601461-1"/>
    </source>
</evidence>
<proteinExistence type="inferred from homology"/>
<accession>A0A438KMS9</accession>
<feature type="active site" evidence="7">
    <location>
        <position position="117"/>
    </location>
</feature>
<gene>
    <name evidence="10" type="primary">nep1_0</name>
    <name evidence="10" type="ORF">CK203_012534</name>
</gene>
<evidence type="ECO:0000256" key="5">
    <source>
        <dbReference type="ARBA" id="ARBA00022801"/>
    </source>
</evidence>
<name>A0A438KMS9_VITVI</name>
<dbReference type="PANTHER" id="PTHR47967:SF130">
    <property type="entry name" value="ASPARTIC PROTEINASE NEPENTHESIN-1-LIKE"/>
    <property type="match status" value="1"/>
</dbReference>
<evidence type="ECO:0000313" key="10">
    <source>
        <dbReference type="EMBL" id="RVX22508.1"/>
    </source>
</evidence>
<dbReference type="PRINTS" id="PR00792">
    <property type="entry name" value="PEPSIN"/>
</dbReference>
<feature type="chain" id="PRO_5019291862" evidence="8">
    <location>
        <begin position="30"/>
        <end position="446"/>
    </location>
</feature>
<evidence type="ECO:0000256" key="8">
    <source>
        <dbReference type="SAM" id="SignalP"/>
    </source>
</evidence>
<keyword evidence="6" id="KW-0325">Glycoprotein</keyword>
<keyword evidence="2" id="KW-0645">Protease</keyword>
<dbReference type="InterPro" id="IPR034161">
    <property type="entry name" value="Pepsin-like_plant"/>
</dbReference>
<comment type="caution">
    <text evidence="10">The sequence shown here is derived from an EMBL/GenBank/DDBJ whole genome shotgun (WGS) entry which is preliminary data.</text>
</comment>
<dbReference type="Proteomes" id="UP000288805">
    <property type="component" value="Unassembled WGS sequence"/>
</dbReference>
<evidence type="ECO:0000259" key="9">
    <source>
        <dbReference type="PROSITE" id="PS51767"/>
    </source>
</evidence>
<dbReference type="InterPro" id="IPR051708">
    <property type="entry name" value="Plant_Aspart_Prot_A1"/>
</dbReference>
<evidence type="ECO:0000256" key="6">
    <source>
        <dbReference type="ARBA" id="ARBA00023180"/>
    </source>
</evidence>
<keyword evidence="3 8" id="KW-0732">Signal</keyword>
<keyword evidence="4" id="KW-0064">Aspartyl protease</keyword>
<feature type="domain" description="Peptidase A1" evidence="9">
    <location>
        <begin position="99"/>
        <end position="439"/>
    </location>
</feature>
<dbReference type="Gene3D" id="2.40.70.10">
    <property type="entry name" value="Acid Proteases"/>
    <property type="match status" value="2"/>
</dbReference>
<dbReference type="CDD" id="cd05476">
    <property type="entry name" value="pepsin_A_like_plant"/>
    <property type="match status" value="1"/>
</dbReference>
<protein>
    <submittedName>
        <fullName evidence="10">Aspartic proteinase nepenthesin-1</fullName>
    </submittedName>
</protein>
<dbReference type="InterPro" id="IPR032799">
    <property type="entry name" value="TAXi_C"/>
</dbReference>
<evidence type="ECO:0000313" key="11">
    <source>
        <dbReference type="Proteomes" id="UP000288805"/>
    </source>
</evidence>
<evidence type="ECO:0000256" key="3">
    <source>
        <dbReference type="ARBA" id="ARBA00022729"/>
    </source>
</evidence>
<dbReference type="Pfam" id="PF14543">
    <property type="entry name" value="TAXi_N"/>
    <property type="match status" value="1"/>
</dbReference>
<evidence type="ECO:0000256" key="4">
    <source>
        <dbReference type="ARBA" id="ARBA00022750"/>
    </source>
</evidence>
<dbReference type="InterPro" id="IPR001461">
    <property type="entry name" value="Aspartic_peptidase_A1"/>
</dbReference>
<dbReference type="InterPro" id="IPR021109">
    <property type="entry name" value="Peptidase_aspartic_dom_sf"/>
</dbReference>
<dbReference type="GO" id="GO:0006508">
    <property type="term" value="P:proteolysis"/>
    <property type="evidence" value="ECO:0007669"/>
    <property type="project" value="UniProtKB-KW"/>
</dbReference>
<reference evidence="10 11" key="1">
    <citation type="journal article" date="2018" name="PLoS Genet.">
        <title>Population sequencing reveals clonal diversity and ancestral inbreeding in the grapevine cultivar Chardonnay.</title>
        <authorList>
            <person name="Roach M.J."/>
            <person name="Johnson D.L."/>
            <person name="Bohlmann J."/>
            <person name="van Vuuren H.J."/>
            <person name="Jones S.J."/>
            <person name="Pretorius I.S."/>
            <person name="Schmidt S.A."/>
            <person name="Borneman A.R."/>
        </authorList>
    </citation>
    <scope>NUCLEOTIDE SEQUENCE [LARGE SCALE GENOMIC DNA]</scope>
    <source>
        <strain evidence="11">cv. Chardonnay</strain>
        <tissue evidence="10">Leaf</tissue>
    </source>
</reference>
<evidence type="ECO:0000256" key="1">
    <source>
        <dbReference type="ARBA" id="ARBA00007447"/>
    </source>
</evidence>
<dbReference type="InterPro" id="IPR033121">
    <property type="entry name" value="PEPTIDASE_A1"/>
</dbReference>
<comment type="similarity">
    <text evidence="1">Belongs to the peptidase A1 family.</text>
</comment>